<dbReference type="EMBL" id="SOCQ01000006">
    <property type="protein sequence ID" value="TDV47480.1"/>
    <property type="molecule type" value="Genomic_DNA"/>
</dbReference>
<dbReference type="GO" id="GO:0015031">
    <property type="term" value="P:protein transport"/>
    <property type="evidence" value="ECO:0007669"/>
    <property type="project" value="UniProtKB-KW"/>
</dbReference>
<evidence type="ECO:0000256" key="4">
    <source>
        <dbReference type="ARBA" id="ARBA00023010"/>
    </source>
</evidence>
<comment type="similarity">
    <text evidence="1">Belongs to the SecB family.</text>
</comment>
<evidence type="ECO:0000256" key="3">
    <source>
        <dbReference type="ARBA" id="ARBA00022927"/>
    </source>
</evidence>
<gene>
    <name evidence="5" type="ORF">EDF87_10650</name>
</gene>
<name>A0A4R7VE61_9PSED</name>
<dbReference type="Pfam" id="PF02556">
    <property type="entry name" value="SecB"/>
    <property type="match status" value="1"/>
</dbReference>
<evidence type="ECO:0000256" key="1">
    <source>
        <dbReference type="ARBA" id="ARBA00009990"/>
    </source>
</evidence>
<dbReference type="Gene3D" id="3.10.420.10">
    <property type="entry name" value="SecB-like"/>
    <property type="match status" value="1"/>
</dbReference>
<evidence type="ECO:0000313" key="5">
    <source>
        <dbReference type="EMBL" id="TDV47480.1"/>
    </source>
</evidence>
<dbReference type="SUPFAM" id="SSF54611">
    <property type="entry name" value="SecB-like"/>
    <property type="match status" value="1"/>
</dbReference>
<reference evidence="5 6" key="1">
    <citation type="submission" date="2019-03" db="EMBL/GenBank/DDBJ databases">
        <title>Genomic analyses of the natural microbiome of Caenorhabditis elegans.</title>
        <authorList>
            <person name="Samuel B."/>
        </authorList>
    </citation>
    <scope>NUCLEOTIDE SEQUENCE [LARGE SCALE GENOMIC DNA]</scope>
    <source>
        <strain evidence="5 6">BIGb0525</strain>
    </source>
</reference>
<keyword evidence="3" id="KW-0653">Protein transport</keyword>
<sequence>MKINIIDSRVTELYFSPSKIDGSTEEMNESLKGSATFKARVEFSEKNFFVVFALTLHLDEEVVIKLGYKSRFETDNEIDEEFKSSNFPYVNAPAIAYPFLRAFVANITLSSGYTPVMLPSVNFVAMKDKVMAESGR</sequence>
<proteinExistence type="inferred from homology"/>
<dbReference type="RefSeq" id="WP_134175974.1">
    <property type="nucleotide sequence ID" value="NZ_SOCQ01000006.1"/>
</dbReference>
<comment type="caution">
    <text evidence="5">The sequence shown here is derived from an EMBL/GenBank/DDBJ whole genome shotgun (WGS) entry which is preliminary data.</text>
</comment>
<dbReference type="GO" id="GO:0051082">
    <property type="term" value="F:unfolded protein binding"/>
    <property type="evidence" value="ECO:0007669"/>
    <property type="project" value="InterPro"/>
</dbReference>
<organism evidence="5 6">
    <name type="scientific">Pseudomonas helmanticensis</name>
    <dbReference type="NCBI Taxonomy" id="1471381"/>
    <lineage>
        <taxon>Bacteria</taxon>
        <taxon>Pseudomonadati</taxon>
        <taxon>Pseudomonadota</taxon>
        <taxon>Gammaproteobacteria</taxon>
        <taxon>Pseudomonadales</taxon>
        <taxon>Pseudomonadaceae</taxon>
        <taxon>Pseudomonas</taxon>
    </lineage>
</organism>
<dbReference type="InterPro" id="IPR035958">
    <property type="entry name" value="SecB-like_sf"/>
</dbReference>
<keyword evidence="2" id="KW-0813">Transport</keyword>
<evidence type="ECO:0000256" key="2">
    <source>
        <dbReference type="ARBA" id="ARBA00022448"/>
    </source>
</evidence>
<dbReference type="GO" id="GO:0051262">
    <property type="term" value="P:protein tetramerization"/>
    <property type="evidence" value="ECO:0007669"/>
    <property type="project" value="InterPro"/>
</dbReference>
<dbReference type="Proteomes" id="UP000295804">
    <property type="component" value="Unassembled WGS sequence"/>
</dbReference>
<accession>A0A4R7VE61</accession>
<dbReference type="AlphaFoldDB" id="A0A4R7VE61"/>
<dbReference type="InterPro" id="IPR003708">
    <property type="entry name" value="SecB"/>
</dbReference>
<keyword evidence="4" id="KW-0811">Translocation</keyword>
<protein>
    <submittedName>
        <fullName evidence="5">Preprotein translocase subunit SecB</fullName>
    </submittedName>
</protein>
<evidence type="ECO:0000313" key="6">
    <source>
        <dbReference type="Proteomes" id="UP000295804"/>
    </source>
</evidence>